<reference evidence="3 4" key="1">
    <citation type="journal article" name="Sci. Rep.">
        <title>Telomere-to-telomere assembled and centromere annotated genomes of the two main subspecies of the button mushroom Agaricus bisporus reveal especially polymorphic chromosome ends.</title>
        <authorList>
            <person name="Sonnenberg A.S.M."/>
            <person name="Sedaghat-Telgerd N."/>
            <person name="Lavrijssen B."/>
            <person name="Ohm R.A."/>
            <person name="Hendrickx P.M."/>
            <person name="Scholtmeijer K."/>
            <person name="Baars J.J.P."/>
            <person name="van Peer A."/>
        </authorList>
    </citation>
    <scope>NUCLEOTIDE SEQUENCE [LARGE SCALE GENOMIC DNA]</scope>
    <source>
        <strain evidence="3 4">H119_p4</strain>
    </source>
</reference>
<evidence type="ECO:0000313" key="4">
    <source>
        <dbReference type="Proteomes" id="UP000629468"/>
    </source>
</evidence>
<name>A0A8H7C7Q2_AGABI</name>
<feature type="compositionally biased region" description="Low complexity" evidence="1">
    <location>
        <begin position="1"/>
        <end position="17"/>
    </location>
</feature>
<evidence type="ECO:0000313" key="3">
    <source>
        <dbReference type="EMBL" id="KAF7768624.1"/>
    </source>
</evidence>
<accession>A0A8H7C7Q2</accession>
<protein>
    <recommendedName>
        <fullName evidence="2">BTB domain-containing protein</fullName>
    </recommendedName>
</protein>
<comment type="caution">
    <text evidence="3">The sequence shown here is derived from an EMBL/GenBank/DDBJ whole genome shotgun (WGS) entry which is preliminary data.</text>
</comment>
<organism evidence="3 4">
    <name type="scientific">Agaricus bisporus var. burnettii</name>
    <dbReference type="NCBI Taxonomy" id="192524"/>
    <lineage>
        <taxon>Eukaryota</taxon>
        <taxon>Fungi</taxon>
        <taxon>Dikarya</taxon>
        <taxon>Basidiomycota</taxon>
        <taxon>Agaricomycotina</taxon>
        <taxon>Agaricomycetes</taxon>
        <taxon>Agaricomycetidae</taxon>
        <taxon>Agaricales</taxon>
        <taxon>Agaricineae</taxon>
        <taxon>Agaricaceae</taxon>
        <taxon>Agaricus</taxon>
    </lineage>
</organism>
<sequence length="347" mass="39764">MPSSESSVSSIVVVPDSSDPRPTYEDPVSESETSPIPSSVIRDEDYYWRDGNCVIRVQDRLFKVHQYLFERDSDFFRTLFTLPQPEPSDDENQDSTRQGVDGQSDDSPIVCQDSVEDFKALCWALYARPIETNAKERLDIAQLLRVIVISNKYGLDSLRDWSLNVVEEKAWPESSQFVDSSGGWKTIERVFIVSFESQRSELIKKFEQFWLNEIAKPDERMSRRLETFNAALDATENYPGTRLFQGQAYYEYLRACDVFNMTGNTDQLSDLGEYVDHFPLTSEGLNDQRSARLSKGLFSLMRLRSKLSTVPAFLEITGTTCQKHPSNPQSVEVDKADWCSDRKRAEC</sequence>
<feature type="domain" description="BTB" evidence="2">
    <location>
        <begin position="51"/>
        <end position="134"/>
    </location>
</feature>
<feature type="region of interest" description="Disordered" evidence="1">
    <location>
        <begin position="80"/>
        <end position="107"/>
    </location>
</feature>
<feature type="region of interest" description="Disordered" evidence="1">
    <location>
        <begin position="1"/>
        <end position="37"/>
    </location>
</feature>
<proteinExistence type="predicted"/>
<evidence type="ECO:0000256" key="1">
    <source>
        <dbReference type="SAM" id="MobiDB-lite"/>
    </source>
</evidence>
<dbReference type="InterPro" id="IPR000210">
    <property type="entry name" value="BTB/POZ_dom"/>
</dbReference>
<evidence type="ECO:0000259" key="2">
    <source>
        <dbReference type="PROSITE" id="PS50097"/>
    </source>
</evidence>
<dbReference type="Gene3D" id="3.30.710.10">
    <property type="entry name" value="Potassium Channel Kv1.1, Chain A"/>
    <property type="match status" value="1"/>
</dbReference>
<dbReference type="InterPro" id="IPR011333">
    <property type="entry name" value="SKP1/BTB/POZ_sf"/>
</dbReference>
<dbReference type="AlphaFoldDB" id="A0A8H7C7Q2"/>
<gene>
    <name evidence="3" type="ORF">Agabi119p4_7867</name>
</gene>
<dbReference type="PROSITE" id="PS50097">
    <property type="entry name" value="BTB"/>
    <property type="match status" value="1"/>
</dbReference>
<dbReference type="Proteomes" id="UP000629468">
    <property type="component" value="Unassembled WGS sequence"/>
</dbReference>
<dbReference type="EMBL" id="JABXXO010000010">
    <property type="protein sequence ID" value="KAF7768624.1"/>
    <property type="molecule type" value="Genomic_DNA"/>
</dbReference>